<keyword evidence="3" id="KW-1185">Reference proteome</keyword>
<keyword evidence="1" id="KW-0812">Transmembrane</keyword>
<dbReference type="InterPro" id="IPR009883">
    <property type="entry name" value="YgfX"/>
</dbReference>
<reference evidence="2 3" key="1">
    <citation type="submission" date="2016-09" db="EMBL/GenBank/DDBJ databases">
        <title>Alteromonas lipolytica, a new species isolated from sea water.</title>
        <authorList>
            <person name="Wu Y.-H."/>
            <person name="Cheng H."/>
            <person name="Xu X.-W."/>
        </authorList>
    </citation>
    <scope>NUCLEOTIDE SEQUENCE [LARGE SCALE GENOMIC DNA]</scope>
    <source>
        <strain evidence="2 3">JW12</strain>
    </source>
</reference>
<dbReference type="AlphaFoldDB" id="A0A1E8F9C5"/>
<keyword evidence="1" id="KW-0472">Membrane</keyword>
<feature type="transmembrane region" description="Helical" evidence="1">
    <location>
        <begin position="7"/>
        <end position="25"/>
    </location>
</feature>
<dbReference type="Pfam" id="PF07254">
    <property type="entry name" value="Cpta_toxin"/>
    <property type="match status" value="1"/>
</dbReference>
<gene>
    <name evidence="2" type="ORF">BFC17_04975</name>
</gene>
<dbReference type="Proteomes" id="UP000176037">
    <property type="component" value="Unassembled WGS sequence"/>
</dbReference>
<proteinExistence type="predicted"/>
<protein>
    <submittedName>
        <fullName evidence="2">Uncharacterized protein</fullName>
    </submittedName>
</protein>
<evidence type="ECO:0000313" key="3">
    <source>
        <dbReference type="Proteomes" id="UP000176037"/>
    </source>
</evidence>
<feature type="transmembrane region" description="Helical" evidence="1">
    <location>
        <begin position="31"/>
        <end position="48"/>
    </location>
</feature>
<accession>A0A1E8F9C5</accession>
<dbReference type="EMBL" id="MJIC01000016">
    <property type="protein sequence ID" value="OFI32521.1"/>
    <property type="molecule type" value="Genomic_DNA"/>
</dbReference>
<name>A0A1E8F9C5_9ALTE</name>
<keyword evidence="1" id="KW-1133">Transmembrane helix</keyword>
<evidence type="ECO:0000256" key="1">
    <source>
        <dbReference type="SAM" id="Phobius"/>
    </source>
</evidence>
<sequence>MSRGGYRCLLALSGLALVGMFFLIMQPGITWLLTLSLATLLLALYWPIGHKQQPVRWMLAESGRGRNLAASALEQQDNWQICARSKLLPYAIYVVRFHAQSRCYESCWVMPWQTSDTSYRRLARIVYRQGLQ</sequence>
<evidence type="ECO:0000313" key="2">
    <source>
        <dbReference type="EMBL" id="OFI32521.1"/>
    </source>
</evidence>
<comment type="caution">
    <text evidence="2">The sequence shown here is derived from an EMBL/GenBank/DDBJ whole genome shotgun (WGS) entry which is preliminary data.</text>
</comment>
<organism evidence="2 3">
    <name type="scientific">Alteromonas lipolytica</name>
    <dbReference type="NCBI Taxonomy" id="1856405"/>
    <lineage>
        <taxon>Bacteria</taxon>
        <taxon>Pseudomonadati</taxon>
        <taxon>Pseudomonadota</taxon>
        <taxon>Gammaproteobacteria</taxon>
        <taxon>Alteromonadales</taxon>
        <taxon>Alteromonadaceae</taxon>
        <taxon>Alteromonas/Salinimonas group</taxon>
        <taxon>Alteromonas</taxon>
    </lineage>
</organism>
<dbReference type="STRING" id="1856405.BFC17_04975"/>